<keyword evidence="8" id="KW-0997">Cell inner membrane</keyword>
<dbReference type="InterPro" id="IPR037225">
    <property type="entry name" value="Nuo51_FMN-bd_sf"/>
</dbReference>
<sequence length="561" mass="59697">MSRILHPFHGGIRPPEHKRHSNGSRIGSLPLPSQLVLSLRQHIGQPARPIVVPGDTVLKGQTLAVPEGRISSALHAPTSGRIVAIEPRSVPHPSGLTELCVVLVPDGQERWVERMPFDWRTAGIEAVAQQLCAMGVVGLGGAGFPTHLKLGSGRGIETLVINGAECEPYITCDDRLMRERAADLVAGIQILRTLLRAQTVLVGVEDNKPEAIEALQLACGGADIEVVALPTRYPSGGAKQLIRLLTGLEVPAGTRATELGVQCFNVGTVYALYRALEHGEPLISRIVTLTGAVARPGNVEALLGTPLDALMQHAGADDGVEGYLYGGPMMGFALPSLAAGLTKSGNCIVAKSPALFPPAPPPMPCIRCGDCAQVCPAELQPMDLYWFARARQFDRARERHLFDCIECGACAYVCPSHIPLVDYYRHAKAELWAADAAGQAADLARRRHQARQRRLEAAQQARAERRSPHAAPVPAVTSPAPVVLPPPQTDAPAPLDEKQARIAAALARAAARRDGAGQPPAAASAQPVADEAQPVADEKQARIEAAMARAAQRRAAQESRR</sequence>
<dbReference type="InterPro" id="IPR010208">
    <property type="entry name" value="Ion_transpt_RnfC/RsxC"/>
</dbReference>
<dbReference type="Proteomes" id="UP001061302">
    <property type="component" value="Chromosome"/>
</dbReference>
<dbReference type="HAMAP" id="MF_00461">
    <property type="entry name" value="RsxC_RnfC"/>
    <property type="match status" value="1"/>
</dbReference>
<feature type="binding site" evidence="8">
    <location>
        <position position="410"/>
    </location>
    <ligand>
        <name>[4Fe-4S] cluster</name>
        <dbReference type="ChEBI" id="CHEBI:49883"/>
        <label>2</label>
    </ligand>
</feature>
<comment type="similarity">
    <text evidence="8">Belongs to the 4Fe4S bacterial-type ferredoxin family. RnfC subfamily.</text>
</comment>
<proteinExistence type="inferred from homology"/>
<dbReference type="InterPro" id="IPR017900">
    <property type="entry name" value="4Fe4S_Fe_S_CS"/>
</dbReference>
<organism evidence="11 12">
    <name type="scientific">Chitiniphilus purpureus</name>
    <dbReference type="NCBI Taxonomy" id="2981137"/>
    <lineage>
        <taxon>Bacteria</taxon>
        <taxon>Pseudomonadati</taxon>
        <taxon>Pseudomonadota</taxon>
        <taxon>Betaproteobacteria</taxon>
        <taxon>Neisseriales</taxon>
        <taxon>Chitinibacteraceae</taxon>
        <taxon>Chitiniphilus</taxon>
    </lineage>
</organism>
<dbReference type="PROSITE" id="PS51379">
    <property type="entry name" value="4FE4S_FER_2"/>
    <property type="match status" value="2"/>
</dbReference>
<feature type="binding site" evidence="8">
    <location>
        <position position="407"/>
    </location>
    <ligand>
        <name>[4Fe-4S] cluster</name>
        <dbReference type="ChEBI" id="CHEBI:49883"/>
        <label>2</label>
    </ligand>
</feature>
<evidence type="ECO:0000256" key="9">
    <source>
        <dbReference type="SAM" id="MobiDB-lite"/>
    </source>
</evidence>
<dbReference type="EMBL" id="CP106753">
    <property type="protein sequence ID" value="UXY13635.1"/>
    <property type="molecule type" value="Genomic_DNA"/>
</dbReference>
<comment type="cofactor">
    <cofactor evidence="8">
        <name>[4Fe-4S] cluster</name>
        <dbReference type="ChEBI" id="CHEBI:49883"/>
    </cofactor>
    <text evidence="8">Binds 2 [4Fe-4S] clusters per subunit.</text>
</comment>
<dbReference type="InterPro" id="IPR011538">
    <property type="entry name" value="Nuo51_FMN-bd"/>
</dbReference>
<dbReference type="PANTHER" id="PTHR43034:SF2">
    <property type="entry name" value="ION-TRANSLOCATING OXIDOREDUCTASE COMPLEX SUBUNIT C"/>
    <property type="match status" value="1"/>
</dbReference>
<keyword evidence="5 8" id="KW-0249">Electron transport</keyword>
<evidence type="ECO:0000256" key="3">
    <source>
        <dbReference type="ARBA" id="ARBA00022723"/>
    </source>
</evidence>
<feature type="binding site" evidence="8">
    <location>
        <position position="414"/>
    </location>
    <ligand>
        <name>[4Fe-4S] cluster</name>
        <dbReference type="ChEBI" id="CHEBI:49883"/>
        <label>1</label>
    </ligand>
</feature>
<keyword evidence="6 8" id="KW-0408">Iron</keyword>
<dbReference type="InterPro" id="IPR019554">
    <property type="entry name" value="Soluble_ligand-bd"/>
</dbReference>
<dbReference type="Pfam" id="PF01512">
    <property type="entry name" value="Complex1_51K"/>
    <property type="match status" value="1"/>
</dbReference>
<dbReference type="InterPro" id="IPR026902">
    <property type="entry name" value="RnfC_N"/>
</dbReference>
<feature type="binding site" evidence="8">
    <location>
        <position position="404"/>
    </location>
    <ligand>
        <name>[4Fe-4S] cluster</name>
        <dbReference type="ChEBI" id="CHEBI:49883"/>
        <label>2</label>
    </ligand>
</feature>
<evidence type="ECO:0000256" key="7">
    <source>
        <dbReference type="ARBA" id="ARBA00023014"/>
    </source>
</evidence>
<dbReference type="SUPFAM" id="SSF46548">
    <property type="entry name" value="alpha-helical ferredoxin"/>
    <property type="match status" value="1"/>
</dbReference>
<evidence type="ECO:0000256" key="4">
    <source>
        <dbReference type="ARBA" id="ARBA00022737"/>
    </source>
</evidence>
<dbReference type="NCBIfam" id="TIGR01945">
    <property type="entry name" value="rnfC"/>
    <property type="match status" value="1"/>
</dbReference>
<keyword evidence="3 8" id="KW-0479">Metal-binding</keyword>
<feature type="binding site" evidence="8">
    <location>
        <position position="365"/>
    </location>
    <ligand>
        <name>[4Fe-4S] cluster</name>
        <dbReference type="ChEBI" id="CHEBI:49883"/>
        <label>1</label>
    </ligand>
</feature>
<dbReference type="Gene3D" id="3.30.70.20">
    <property type="match status" value="1"/>
</dbReference>
<evidence type="ECO:0000256" key="6">
    <source>
        <dbReference type="ARBA" id="ARBA00023004"/>
    </source>
</evidence>
<dbReference type="Gene3D" id="3.40.50.11540">
    <property type="entry name" value="NADH-ubiquinone oxidoreductase 51kDa subunit"/>
    <property type="match status" value="1"/>
</dbReference>
<keyword evidence="2 8" id="KW-0004">4Fe-4S</keyword>
<feature type="domain" description="4Fe-4S ferredoxin-type" evidence="10">
    <location>
        <begin position="356"/>
        <end position="385"/>
    </location>
</feature>
<reference evidence="11" key="1">
    <citation type="submission" date="2022-10" db="EMBL/GenBank/DDBJ databases">
        <title>Chitiniphilus purpureus sp. nov., a novel chitin-degrading bacterium isolated from crawfish pond sediment.</title>
        <authorList>
            <person name="Li K."/>
        </authorList>
    </citation>
    <scope>NUCLEOTIDE SEQUENCE</scope>
    <source>
        <strain evidence="11">CD1</strain>
    </source>
</reference>
<keyword evidence="8" id="KW-1278">Translocase</keyword>
<feature type="compositionally biased region" description="Low complexity" evidence="9">
    <location>
        <begin position="543"/>
        <end position="554"/>
    </location>
</feature>
<evidence type="ECO:0000256" key="2">
    <source>
        <dbReference type="ARBA" id="ARBA00022485"/>
    </source>
</evidence>
<evidence type="ECO:0000313" key="12">
    <source>
        <dbReference type="Proteomes" id="UP001061302"/>
    </source>
</evidence>
<comment type="subunit">
    <text evidence="8">The complex is composed of six subunits: RnfA, RnfB, RnfC, RnfD, RnfE and RnfG.</text>
</comment>
<evidence type="ECO:0000313" key="11">
    <source>
        <dbReference type="EMBL" id="UXY13635.1"/>
    </source>
</evidence>
<evidence type="ECO:0000256" key="1">
    <source>
        <dbReference type="ARBA" id="ARBA00022448"/>
    </source>
</evidence>
<dbReference type="NCBIfam" id="NF003454">
    <property type="entry name" value="PRK05035.1"/>
    <property type="match status" value="1"/>
</dbReference>
<comment type="subcellular location">
    <subcellularLocation>
        <location evidence="8">Cell inner membrane</location>
        <topology evidence="8">Peripheral membrane protein</topology>
    </subcellularLocation>
</comment>
<feature type="binding site" evidence="8">
    <location>
        <position position="371"/>
    </location>
    <ligand>
        <name>[4Fe-4S] cluster</name>
        <dbReference type="ChEBI" id="CHEBI:49883"/>
        <label>1</label>
    </ligand>
</feature>
<gene>
    <name evidence="11" type="primary">rsxC</name>
    <name evidence="8" type="synonym">rnfC</name>
    <name evidence="11" type="ORF">N8I74_09895</name>
</gene>
<dbReference type="PANTHER" id="PTHR43034">
    <property type="entry name" value="ION-TRANSLOCATING OXIDOREDUCTASE COMPLEX SUBUNIT C"/>
    <property type="match status" value="1"/>
</dbReference>
<keyword evidence="7 8" id="KW-0411">Iron-sulfur</keyword>
<feature type="region of interest" description="Disordered" evidence="9">
    <location>
        <begin position="1"/>
        <end position="25"/>
    </location>
</feature>
<keyword evidence="8" id="KW-1003">Cell membrane</keyword>
<evidence type="ECO:0000256" key="8">
    <source>
        <dbReference type="HAMAP-Rule" id="MF_00461"/>
    </source>
</evidence>
<feature type="binding site" evidence="8">
    <location>
        <position position="375"/>
    </location>
    <ligand>
        <name>[4Fe-4S] cluster</name>
        <dbReference type="ChEBI" id="CHEBI:49883"/>
        <label>2</label>
    </ligand>
</feature>
<name>A0ABY6DH06_9NEIS</name>
<feature type="compositionally biased region" description="Low complexity" evidence="9">
    <location>
        <begin position="516"/>
        <end position="533"/>
    </location>
</feature>
<evidence type="ECO:0000256" key="5">
    <source>
        <dbReference type="ARBA" id="ARBA00022982"/>
    </source>
</evidence>
<dbReference type="PROSITE" id="PS00198">
    <property type="entry name" value="4FE4S_FER_1"/>
    <property type="match status" value="1"/>
</dbReference>
<dbReference type="Pfam" id="PF13375">
    <property type="entry name" value="RnfC_N"/>
    <property type="match status" value="1"/>
</dbReference>
<feature type="region of interest" description="Disordered" evidence="9">
    <location>
        <begin position="446"/>
        <end position="561"/>
    </location>
</feature>
<dbReference type="InterPro" id="IPR017896">
    <property type="entry name" value="4Fe4S_Fe-S-bd"/>
</dbReference>
<keyword evidence="8" id="KW-0472">Membrane</keyword>
<feature type="binding site" evidence="8">
    <location>
        <position position="368"/>
    </location>
    <ligand>
        <name>[4Fe-4S] cluster</name>
        <dbReference type="ChEBI" id="CHEBI:49883"/>
        <label>1</label>
    </ligand>
</feature>
<evidence type="ECO:0000259" key="10">
    <source>
        <dbReference type="PROSITE" id="PS51379"/>
    </source>
</evidence>
<keyword evidence="12" id="KW-1185">Reference proteome</keyword>
<dbReference type="RefSeq" id="WP_263122843.1">
    <property type="nucleotide sequence ID" value="NZ_CP106753.1"/>
</dbReference>
<dbReference type="Pfam" id="PF10531">
    <property type="entry name" value="SLBB"/>
    <property type="match status" value="1"/>
</dbReference>
<accession>A0ABY6DH06</accession>
<keyword evidence="1 8" id="KW-0813">Transport</keyword>
<feature type="compositionally biased region" description="Low complexity" evidence="9">
    <location>
        <begin position="469"/>
        <end position="481"/>
    </location>
</feature>
<protein>
    <recommendedName>
        <fullName evidence="8">Ion-translocating oxidoreductase complex subunit C</fullName>
        <ecNumber evidence="8">7.-.-.-</ecNumber>
    </recommendedName>
    <alternativeName>
        <fullName evidence="8">Rnf electron transport complex subunit C</fullName>
    </alternativeName>
</protein>
<dbReference type="Pfam" id="PF12838">
    <property type="entry name" value="Fer4_7"/>
    <property type="match status" value="1"/>
</dbReference>
<comment type="function">
    <text evidence="8">Part of a membrane-bound complex that couples electron transfer with translocation of ions across the membrane.</text>
</comment>
<feature type="domain" description="4Fe-4S ferredoxin-type" evidence="10">
    <location>
        <begin position="395"/>
        <end position="424"/>
    </location>
</feature>
<keyword evidence="4 8" id="KW-0677">Repeat</keyword>
<dbReference type="SUPFAM" id="SSF142019">
    <property type="entry name" value="Nqo1 FMN-binding domain-like"/>
    <property type="match status" value="1"/>
</dbReference>
<dbReference type="EC" id="7.-.-.-" evidence="8"/>